<reference evidence="1" key="1">
    <citation type="submission" date="2018-05" db="EMBL/GenBank/DDBJ databases">
        <authorList>
            <person name="Lanie J.A."/>
            <person name="Ng W.-L."/>
            <person name="Kazmierczak K.M."/>
            <person name="Andrzejewski T.M."/>
            <person name="Davidsen T.M."/>
            <person name="Wayne K.J."/>
            <person name="Tettelin H."/>
            <person name="Glass J.I."/>
            <person name="Rusch D."/>
            <person name="Podicherti R."/>
            <person name="Tsui H.-C.T."/>
            <person name="Winkler M.E."/>
        </authorList>
    </citation>
    <scope>NUCLEOTIDE SEQUENCE</scope>
</reference>
<dbReference type="EMBL" id="UINC01103086">
    <property type="protein sequence ID" value="SVC65204.1"/>
    <property type="molecule type" value="Genomic_DNA"/>
</dbReference>
<protein>
    <submittedName>
        <fullName evidence="1">Uncharacterized protein</fullName>
    </submittedName>
</protein>
<organism evidence="1">
    <name type="scientific">marine metagenome</name>
    <dbReference type="NCBI Taxonomy" id="408172"/>
    <lineage>
        <taxon>unclassified sequences</taxon>
        <taxon>metagenomes</taxon>
        <taxon>ecological metagenomes</taxon>
    </lineage>
</organism>
<feature type="non-terminal residue" evidence="1">
    <location>
        <position position="28"/>
    </location>
</feature>
<dbReference type="AlphaFoldDB" id="A0A382NVL5"/>
<accession>A0A382NVL5</accession>
<sequence length="28" mass="3424">MEFSEIARYIQDLEYRREIDKYGATLRG</sequence>
<name>A0A382NVL5_9ZZZZ</name>
<gene>
    <name evidence="1" type="ORF">METZ01_LOCUS318058</name>
</gene>
<evidence type="ECO:0000313" key="1">
    <source>
        <dbReference type="EMBL" id="SVC65204.1"/>
    </source>
</evidence>
<proteinExistence type="predicted"/>